<dbReference type="PANTHER" id="PTHR30137">
    <property type="entry name" value="LUCIFERASE-LIKE MONOOXYGENASE"/>
    <property type="match status" value="1"/>
</dbReference>
<reference evidence="4 5" key="1">
    <citation type="journal article" date="2019" name="Emerg. Microbes Infect.">
        <title>Comprehensive subspecies identification of 175 nontuberculous mycobacteria species based on 7547 genomic profiles.</title>
        <authorList>
            <person name="Matsumoto Y."/>
            <person name="Kinjo T."/>
            <person name="Motooka D."/>
            <person name="Nabeya D."/>
            <person name="Jung N."/>
            <person name="Uechi K."/>
            <person name="Horii T."/>
            <person name="Iida T."/>
            <person name="Fujita J."/>
            <person name="Nakamura S."/>
        </authorList>
    </citation>
    <scope>NUCLEOTIDE SEQUENCE [LARGE SCALE GENOMIC DNA]</scope>
    <source>
        <strain evidence="4 5">JCM 12687</strain>
        <plasmid evidence="4">pJCM12687</plasmid>
    </source>
</reference>
<sequence length="339" mass="37027">MIDVGVYFDLRNPAQWRQNPSRLYGFTIEACQEAERLGASSAWFSEHHLFDDDYLTSPLTMAAAVAARTQRMRLGTAILIAPLRPAAEIAEQSVVVDLVSDGRLDLGIGTGYRVPEFELFGASLKARYRQTDDTARRLRDLFGPGGVRPRPVQDPMPIWLGYQGPQGARRAGLLGERLLSADAALWEPYSRGLAEAGHPVAGGMMAGGFQGWATDDPERDWPLVSEHLAHQLNSYRRHMVEGTDAPVPKPVDVDRLISSPRPGPLGSFSYGTPEHVAEQVRAHTAGAPVSTVFLWASIGGMPDDAVMRNIHTICIRLAPLLRAGSATDRETPSTPMQVK</sequence>
<keyword evidence="1" id="KW-0560">Oxidoreductase</keyword>
<dbReference type="RefSeq" id="WP_249025620.1">
    <property type="nucleotide sequence ID" value="NZ_JACKTX010000040.1"/>
</dbReference>
<dbReference type="Pfam" id="PF00296">
    <property type="entry name" value="Bac_luciferase"/>
    <property type="match status" value="1"/>
</dbReference>
<dbReference type="PANTHER" id="PTHR30137:SF8">
    <property type="entry name" value="BLR5498 PROTEIN"/>
    <property type="match status" value="1"/>
</dbReference>
<dbReference type="SUPFAM" id="SSF51679">
    <property type="entry name" value="Bacterial luciferase-like"/>
    <property type="match status" value="1"/>
</dbReference>
<dbReference type="Gene3D" id="3.20.20.30">
    <property type="entry name" value="Luciferase-like domain"/>
    <property type="match status" value="1"/>
</dbReference>
<evidence type="ECO:0000256" key="2">
    <source>
        <dbReference type="ARBA" id="ARBA00023033"/>
    </source>
</evidence>
<evidence type="ECO:0000313" key="4">
    <source>
        <dbReference type="EMBL" id="BBZ14994.1"/>
    </source>
</evidence>
<proteinExistence type="predicted"/>
<gene>
    <name evidence="4" type="ORF">MBRA_51890</name>
</gene>
<dbReference type="InterPro" id="IPR036661">
    <property type="entry name" value="Luciferase-like_sf"/>
</dbReference>
<name>A0ABM7KV30_9MYCO</name>
<keyword evidence="5" id="KW-1185">Reference proteome</keyword>
<dbReference type="InterPro" id="IPR050766">
    <property type="entry name" value="Bact_Lucif_Oxidored"/>
</dbReference>
<evidence type="ECO:0000256" key="1">
    <source>
        <dbReference type="ARBA" id="ARBA00023002"/>
    </source>
</evidence>
<dbReference type="EMBL" id="AP022607">
    <property type="protein sequence ID" value="BBZ14994.1"/>
    <property type="molecule type" value="Genomic_DNA"/>
</dbReference>
<dbReference type="GO" id="GO:0004497">
    <property type="term" value="F:monooxygenase activity"/>
    <property type="evidence" value="ECO:0007669"/>
    <property type="project" value="UniProtKB-KW"/>
</dbReference>
<feature type="domain" description="Luciferase-like" evidence="3">
    <location>
        <begin position="22"/>
        <end position="282"/>
    </location>
</feature>
<keyword evidence="4" id="KW-0614">Plasmid</keyword>
<organism evidence="4 5">
    <name type="scientific">Mycobacterium branderi</name>
    <dbReference type="NCBI Taxonomy" id="43348"/>
    <lineage>
        <taxon>Bacteria</taxon>
        <taxon>Bacillati</taxon>
        <taxon>Actinomycetota</taxon>
        <taxon>Actinomycetes</taxon>
        <taxon>Mycobacteriales</taxon>
        <taxon>Mycobacteriaceae</taxon>
        <taxon>Mycobacterium</taxon>
    </lineage>
</organism>
<keyword evidence="2 4" id="KW-0503">Monooxygenase</keyword>
<evidence type="ECO:0000313" key="5">
    <source>
        <dbReference type="Proteomes" id="UP000467379"/>
    </source>
</evidence>
<evidence type="ECO:0000259" key="3">
    <source>
        <dbReference type="Pfam" id="PF00296"/>
    </source>
</evidence>
<geneLocation type="plasmid" evidence="4 5">
    <name>pJCM12687</name>
</geneLocation>
<accession>A0ABM7KV30</accession>
<dbReference type="Proteomes" id="UP000467379">
    <property type="component" value="Plasmid pJCM12687"/>
</dbReference>
<protein>
    <submittedName>
        <fullName evidence="4">Monooxygenase</fullName>
    </submittedName>
</protein>
<dbReference type="InterPro" id="IPR011251">
    <property type="entry name" value="Luciferase-like_dom"/>
</dbReference>